<dbReference type="SUPFAM" id="SSF56436">
    <property type="entry name" value="C-type lectin-like"/>
    <property type="match status" value="1"/>
</dbReference>
<name>I3X6A2_SINF2</name>
<gene>
    <name evidence="5" type="ORF">USDA257_c28370</name>
</gene>
<dbReference type="PROSITE" id="PS50208">
    <property type="entry name" value="CASPASE_P20"/>
    <property type="match status" value="1"/>
</dbReference>
<dbReference type="PANTHER" id="PTHR22576:SF37">
    <property type="entry name" value="MUCOSA-ASSOCIATED LYMPHOID TISSUE LYMPHOMA TRANSLOCATION PROTEIN 1"/>
    <property type="match status" value="1"/>
</dbReference>
<dbReference type="HOGENOM" id="CLU_411535_0_0_5"/>
<dbReference type="eggNOG" id="COG4249">
    <property type="taxonomic scope" value="Bacteria"/>
</dbReference>
<dbReference type="InterPro" id="IPR016187">
    <property type="entry name" value="CTDL_fold"/>
</dbReference>
<accession>I3X6A2</accession>
<protein>
    <recommendedName>
        <fullName evidence="7">Caspase family p20 domain-containing protein</fullName>
    </recommendedName>
</protein>
<dbReference type="InterPro" id="IPR034007">
    <property type="entry name" value="CTLD_bac"/>
</dbReference>
<dbReference type="InterPro" id="IPR011600">
    <property type="entry name" value="Pept_C14_caspase"/>
</dbReference>
<dbReference type="STRING" id="1185652.USDA257_c28370"/>
<dbReference type="Pfam" id="PF00656">
    <property type="entry name" value="Peptidase_C14"/>
    <property type="match status" value="1"/>
</dbReference>
<organism evidence="5 6">
    <name type="scientific">Sinorhizobium fredii (strain USDA 257)</name>
    <dbReference type="NCBI Taxonomy" id="1185652"/>
    <lineage>
        <taxon>Bacteria</taxon>
        <taxon>Pseudomonadati</taxon>
        <taxon>Pseudomonadota</taxon>
        <taxon>Alphaproteobacteria</taxon>
        <taxon>Hyphomicrobiales</taxon>
        <taxon>Rhizobiaceae</taxon>
        <taxon>Sinorhizobium/Ensifer group</taxon>
        <taxon>Sinorhizobium</taxon>
    </lineage>
</organism>
<evidence type="ECO:0008006" key="7">
    <source>
        <dbReference type="Google" id="ProtNLM"/>
    </source>
</evidence>
<dbReference type="Pfam" id="PF00059">
    <property type="entry name" value="Lectin_C"/>
    <property type="match status" value="1"/>
</dbReference>
<feature type="domain" description="C-type lectin" evidence="3">
    <location>
        <begin position="400"/>
        <end position="528"/>
    </location>
</feature>
<dbReference type="KEGG" id="sfd:USDA257_c28370"/>
<sequence>MRWIWIFLVVLLAGISSDAVAEKRVALIIGNSAYQHAPQLTNPDNDASDMASKLTGLGFEVFTGRDLDLTEMRRSIRDFVGKLEGADMALFFYAGHGVQVSGDNYLIPIDARLTSYNDLDFEALPIELVLSAMERNASVNLVFLDACRDNPLAETLARSMGTRSAAVGRGLAKLGTGLGSLIAFATQPGNVALDGIGRNSPFTTALLKHLGTPGQSITDDLIAVRRAVLEATDGKQVPWDSSSLTGPVILNPDAQESGNSGLLDTVPPSDRSVELAYWDSIKDAKSKSYFETYIKRFPDGLFTDIAKLKIEEVDAATQAAKATRPQASSDSAGGELQTFLQPPDLGLKPLGDPAPTQPPKSRSRGKASRIAAAHVGPDADPRLVKALLALNGYEMTYDFFGGHLYVAVLAHTSWTRSKALAEAAGGHLVTLSTREENAFVYKLFSEDSRFVRIGEQKEGPWIGLYQPPGSTEPAGGWQWVTGEPFRYKNWTRGQPNNYDPDHDSALFHSYGKLEPKDEQRPLRWDDKPGRHGTTGFIVEIEGDAPTLSAGLAVEAQRELARLGCLLGKVDGKWGLVSQNALRDYARQQGVQLSSLIPTVEILARLKSTPDAVCR</sequence>
<dbReference type="AlphaFoldDB" id="I3X6A2"/>
<dbReference type="RefSeq" id="WP_014763570.1">
    <property type="nucleotide sequence ID" value="NC_018000.1"/>
</dbReference>
<evidence type="ECO:0000259" key="4">
    <source>
        <dbReference type="PROSITE" id="PS50208"/>
    </source>
</evidence>
<evidence type="ECO:0000313" key="6">
    <source>
        <dbReference type="Proteomes" id="UP000006180"/>
    </source>
</evidence>
<dbReference type="SUPFAM" id="SSF52129">
    <property type="entry name" value="Caspase-like"/>
    <property type="match status" value="1"/>
</dbReference>
<comment type="similarity">
    <text evidence="1">Belongs to the peptidase C14A family.</text>
</comment>
<evidence type="ECO:0000313" key="5">
    <source>
        <dbReference type="EMBL" id="AFL51408.1"/>
    </source>
</evidence>
<dbReference type="eggNOG" id="COG2304">
    <property type="taxonomic scope" value="Bacteria"/>
</dbReference>
<evidence type="ECO:0000256" key="1">
    <source>
        <dbReference type="ARBA" id="ARBA00010134"/>
    </source>
</evidence>
<dbReference type="SMART" id="SM00115">
    <property type="entry name" value="CASc"/>
    <property type="match status" value="1"/>
</dbReference>
<dbReference type="GO" id="GO:0004197">
    <property type="term" value="F:cysteine-type endopeptidase activity"/>
    <property type="evidence" value="ECO:0007669"/>
    <property type="project" value="InterPro"/>
</dbReference>
<dbReference type="PANTHER" id="PTHR22576">
    <property type="entry name" value="MUCOSA ASSOCIATED LYMPHOID TISSUE LYMPHOMA TRANSLOCATION PROTEIN 1/PARACASPASE"/>
    <property type="match status" value="1"/>
</dbReference>
<dbReference type="PATRIC" id="fig|1185652.3.peg.2950"/>
<dbReference type="GO" id="GO:0006508">
    <property type="term" value="P:proteolysis"/>
    <property type="evidence" value="ECO:0007669"/>
    <property type="project" value="InterPro"/>
</dbReference>
<dbReference type="InterPro" id="IPR001304">
    <property type="entry name" value="C-type_lectin-like"/>
</dbReference>
<dbReference type="PROSITE" id="PS50041">
    <property type="entry name" value="C_TYPE_LECTIN_2"/>
    <property type="match status" value="1"/>
</dbReference>
<dbReference type="InterPro" id="IPR015917">
    <property type="entry name" value="Pept_C14A"/>
</dbReference>
<dbReference type="EMBL" id="CP003563">
    <property type="protein sequence ID" value="AFL51408.1"/>
    <property type="molecule type" value="Genomic_DNA"/>
</dbReference>
<dbReference type="Proteomes" id="UP000006180">
    <property type="component" value="Chromosome"/>
</dbReference>
<feature type="compositionally biased region" description="Low complexity" evidence="2">
    <location>
        <begin position="340"/>
        <end position="353"/>
    </location>
</feature>
<feature type="domain" description="Caspase family p20" evidence="4">
    <location>
        <begin position="22"/>
        <end position="99"/>
    </location>
</feature>
<evidence type="ECO:0000256" key="2">
    <source>
        <dbReference type="SAM" id="MobiDB-lite"/>
    </source>
</evidence>
<dbReference type="CDD" id="cd03603">
    <property type="entry name" value="CLECT_VCBS"/>
    <property type="match status" value="1"/>
</dbReference>
<dbReference type="InterPro" id="IPR001309">
    <property type="entry name" value="Pept_C14_p20"/>
</dbReference>
<feature type="region of interest" description="Disordered" evidence="2">
    <location>
        <begin position="321"/>
        <end position="372"/>
    </location>
</feature>
<dbReference type="InterPro" id="IPR052039">
    <property type="entry name" value="Caspase-related_regulators"/>
</dbReference>
<dbReference type="InterPro" id="IPR029030">
    <property type="entry name" value="Caspase-like_dom_sf"/>
</dbReference>
<dbReference type="Gene3D" id="3.10.100.10">
    <property type="entry name" value="Mannose-Binding Protein A, subunit A"/>
    <property type="match status" value="1"/>
</dbReference>
<reference evidence="5 6" key="1">
    <citation type="journal article" date="2012" name="J. Bacteriol.">
        <title>Complete genome sequence of the broad-host-range strain Sinorhizobium fredii USDA257.</title>
        <authorList>
            <person name="Schuldes J."/>
            <person name="Rodriguez Orbegoso M."/>
            <person name="Schmeisser C."/>
            <person name="Krishnan H.B."/>
            <person name="Daniel R."/>
            <person name="Streit W.R."/>
        </authorList>
    </citation>
    <scope>NUCLEOTIDE SEQUENCE [LARGE SCALE GENOMIC DNA]</scope>
    <source>
        <strain evidence="5 6">USDA 257</strain>
    </source>
</reference>
<proteinExistence type="inferred from homology"/>
<dbReference type="Gene3D" id="3.40.50.1460">
    <property type="match status" value="1"/>
</dbReference>
<dbReference type="InterPro" id="IPR016186">
    <property type="entry name" value="C-type_lectin-like/link_sf"/>
</dbReference>
<dbReference type="SMART" id="SM00034">
    <property type="entry name" value="CLECT"/>
    <property type="match status" value="1"/>
</dbReference>
<evidence type="ECO:0000259" key="3">
    <source>
        <dbReference type="PROSITE" id="PS50041"/>
    </source>
</evidence>